<dbReference type="Proteomes" id="UP001497457">
    <property type="component" value="Chromosome 8b"/>
</dbReference>
<dbReference type="PANTHER" id="PTHR34709">
    <property type="entry name" value="OS10G0396666 PROTEIN"/>
    <property type="match status" value="1"/>
</dbReference>
<sequence length="506" mass="55708">MVTGSGRLGGGADRISGLPDDLLHGILLGLGCTKAAARTSVLSRRWRGVWARLPEFYLWGLRPVFPASCVTIVDGALAACAAPTLRRLVIRVGDVNLPLKGVTAAHAAPWLRFASGCVAGELFLWLPMDILPTWRQEQDLDLPVCAATRSIQIRLRRNFRLRPPLSGGGAFAALTCLGIYDGVMDGVELGTLVSSSLCPCLEDLSLTVRLASNFDVCICSDSLKRLSFRVENTRSLVVAAPVLLEICVSKTREAHIAAPKLADVELIDDMDPGAGPLGIQGNFEYPNSKSWARPCMDHCEIDEAGRHLQRLVVNLRFPLAGILQRFGTIKELIIDRLVIQSGTEGYNTFLKDLRRLDCESLVTQSMWTCHGFAPIMLRLLRICNGLRKFVVALSGREGSFGCASDCPCTWPESCRNDNFVLDSLEEIEINGFTGKDHQLECLNLLLGCNAPLLKKVVFRLSCIDFFECTDIIREKIRGKLPLDIELSACLKHRKPFGILDELDLYT</sequence>
<reference evidence="1" key="1">
    <citation type="submission" date="2024-10" db="EMBL/GenBank/DDBJ databases">
        <authorList>
            <person name="Ryan C."/>
        </authorList>
    </citation>
    <scope>NUCLEOTIDE SEQUENCE [LARGE SCALE GENOMIC DNA]</scope>
</reference>
<dbReference type="SUPFAM" id="SSF81383">
    <property type="entry name" value="F-box domain"/>
    <property type="match status" value="1"/>
</dbReference>
<dbReference type="AlphaFoldDB" id="A0ABC9G471"/>
<evidence type="ECO:0008006" key="3">
    <source>
        <dbReference type="Google" id="ProtNLM"/>
    </source>
</evidence>
<dbReference type="InterPro" id="IPR036047">
    <property type="entry name" value="F-box-like_dom_sf"/>
</dbReference>
<organism evidence="1 2">
    <name type="scientific">Urochloa decumbens</name>
    <dbReference type="NCBI Taxonomy" id="240449"/>
    <lineage>
        <taxon>Eukaryota</taxon>
        <taxon>Viridiplantae</taxon>
        <taxon>Streptophyta</taxon>
        <taxon>Embryophyta</taxon>
        <taxon>Tracheophyta</taxon>
        <taxon>Spermatophyta</taxon>
        <taxon>Magnoliopsida</taxon>
        <taxon>Liliopsida</taxon>
        <taxon>Poales</taxon>
        <taxon>Poaceae</taxon>
        <taxon>PACMAD clade</taxon>
        <taxon>Panicoideae</taxon>
        <taxon>Panicodae</taxon>
        <taxon>Paniceae</taxon>
        <taxon>Melinidinae</taxon>
        <taxon>Urochloa</taxon>
    </lineage>
</organism>
<accession>A0ABC9G471</accession>
<gene>
    <name evidence="1" type="ORF">URODEC1_LOCUS111494</name>
</gene>
<dbReference type="PROSITE" id="PS51257">
    <property type="entry name" value="PROKAR_LIPOPROTEIN"/>
    <property type="match status" value="1"/>
</dbReference>
<dbReference type="PANTHER" id="PTHR34709:SF68">
    <property type="entry name" value="OS07G0550432 PROTEIN"/>
    <property type="match status" value="1"/>
</dbReference>
<dbReference type="EMBL" id="OZ075118">
    <property type="protein sequence ID" value="CAL5086254.1"/>
    <property type="molecule type" value="Genomic_DNA"/>
</dbReference>
<keyword evidence="2" id="KW-1185">Reference proteome</keyword>
<dbReference type="InterPro" id="IPR055312">
    <property type="entry name" value="FBL15-like"/>
</dbReference>
<protein>
    <recommendedName>
        <fullName evidence="3">F-box domain-containing protein</fullName>
    </recommendedName>
</protein>
<name>A0ABC9G471_9POAL</name>
<proteinExistence type="predicted"/>
<evidence type="ECO:0000313" key="1">
    <source>
        <dbReference type="EMBL" id="CAL5086254.1"/>
    </source>
</evidence>
<evidence type="ECO:0000313" key="2">
    <source>
        <dbReference type="Proteomes" id="UP001497457"/>
    </source>
</evidence>